<dbReference type="InterPro" id="IPR036821">
    <property type="entry name" value="Peptide_deformylase_sf"/>
</dbReference>
<dbReference type="SUPFAM" id="SSF56420">
    <property type="entry name" value="Peptide deformylase"/>
    <property type="match status" value="1"/>
</dbReference>
<keyword evidence="5" id="KW-1185">Reference proteome</keyword>
<evidence type="ECO:0000256" key="1">
    <source>
        <dbReference type="ARBA" id="ARBA00010759"/>
    </source>
</evidence>
<dbReference type="Pfam" id="PF01327">
    <property type="entry name" value="Pep_deformylase"/>
    <property type="match status" value="1"/>
</dbReference>
<dbReference type="GO" id="GO:0042586">
    <property type="term" value="F:peptide deformylase activity"/>
    <property type="evidence" value="ECO:0007669"/>
    <property type="project" value="UniProtKB-UniRule"/>
</dbReference>
<sequence length="148" mass="16394">MAIRIIRQDDDPVLRKKAKRVEKIDDRIHLLLDDMAETMYHADGVGLAAPQVGILKALIVIDIGDGLIELINPEVIEEDGEQCDNEGCLSLPGKSGKVIRPDRVKVKGLDRNSKEIIIEGSGLLARAICHEIDHLNGILFIDRVIDEE</sequence>
<feature type="binding site" evidence="3">
    <location>
        <position position="134"/>
    </location>
    <ligand>
        <name>Fe cation</name>
        <dbReference type="ChEBI" id="CHEBI:24875"/>
    </ligand>
</feature>
<keyword evidence="3" id="KW-0648">Protein biosynthesis</keyword>
<comment type="catalytic activity">
    <reaction evidence="3">
        <text>N-terminal N-formyl-L-methionyl-[peptide] + H2O = N-terminal L-methionyl-[peptide] + formate</text>
        <dbReference type="Rhea" id="RHEA:24420"/>
        <dbReference type="Rhea" id="RHEA-COMP:10639"/>
        <dbReference type="Rhea" id="RHEA-COMP:10640"/>
        <dbReference type="ChEBI" id="CHEBI:15377"/>
        <dbReference type="ChEBI" id="CHEBI:15740"/>
        <dbReference type="ChEBI" id="CHEBI:49298"/>
        <dbReference type="ChEBI" id="CHEBI:64731"/>
        <dbReference type="EC" id="3.5.1.88"/>
    </reaction>
</comment>
<organism evidence="4 5">
    <name type="scientific">Alkaliphilus pronyensis</name>
    <dbReference type="NCBI Taxonomy" id="1482732"/>
    <lineage>
        <taxon>Bacteria</taxon>
        <taxon>Bacillati</taxon>
        <taxon>Bacillota</taxon>
        <taxon>Clostridia</taxon>
        <taxon>Peptostreptococcales</taxon>
        <taxon>Natronincolaceae</taxon>
        <taxon>Alkaliphilus</taxon>
    </lineage>
</organism>
<evidence type="ECO:0000313" key="4">
    <source>
        <dbReference type="EMBL" id="KAB3535234.1"/>
    </source>
</evidence>
<dbReference type="NCBIfam" id="TIGR00079">
    <property type="entry name" value="pept_deformyl"/>
    <property type="match status" value="1"/>
</dbReference>
<dbReference type="EC" id="3.5.1.88" evidence="3"/>
<dbReference type="OrthoDB" id="9784988at2"/>
<dbReference type="PANTHER" id="PTHR10458:SF22">
    <property type="entry name" value="PEPTIDE DEFORMYLASE"/>
    <property type="match status" value="1"/>
</dbReference>
<dbReference type="PANTHER" id="PTHR10458">
    <property type="entry name" value="PEPTIDE DEFORMYLASE"/>
    <property type="match status" value="1"/>
</dbReference>
<dbReference type="EMBL" id="WBZC01000023">
    <property type="protein sequence ID" value="KAB3535234.1"/>
    <property type="molecule type" value="Genomic_DNA"/>
</dbReference>
<proteinExistence type="inferred from homology"/>
<gene>
    <name evidence="3 4" type="primary">def</name>
    <name evidence="4" type="ORF">F8154_07275</name>
</gene>
<reference evidence="4 5" key="1">
    <citation type="submission" date="2019-10" db="EMBL/GenBank/DDBJ databases">
        <title>Alkaliphilus serpentinus sp. nov. and Alkaliphilus pronyensis sp. nov., two novel anaerobic alkaliphilic species isolated from the serpentinized-hosted hydrothermal field of the Prony Bay (New Caledonia).</title>
        <authorList>
            <person name="Postec A."/>
        </authorList>
    </citation>
    <scope>NUCLEOTIDE SEQUENCE [LARGE SCALE GENOMIC DNA]</scope>
    <source>
        <strain evidence="4 5">LacV</strain>
    </source>
</reference>
<evidence type="ECO:0000256" key="3">
    <source>
        <dbReference type="HAMAP-Rule" id="MF_00163"/>
    </source>
</evidence>
<dbReference type="NCBIfam" id="NF001159">
    <property type="entry name" value="PRK00150.1-3"/>
    <property type="match status" value="1"/>
</dbReference>
<keyword evidence="3 4" id="KW-0378">Hydrolase</keyword>
<keyword evidence="3" id="KW-0479">Metal-binding</keyword>
<evidence type="ECO:0000313" key="5">
    <source>
        <dbReference type="Proteomes" id="UP000432715"/>
    </source>
</evidence>
<comment type="caution">
    <text evidence="4">The sequence shown here is derived from an EMBL/GenBank/DDBJ whole genome shotgun (WGS) entry which is preliminary data.</text>
</comment>
<dbReference type="PRINTS" id="PR01576">
    <property type="entry name" value="PDEFORMYLASE"/>
</dbReference>
<accession>A0A6I0F8V6</accession>
<dbReference type="CDD" id="cd00487">
    <property type="entry name" value="Pep_deformylase"/>
    <property type="match status" value="1"/>
</dbReference>
<dbReference type="GO" id="GO:0046872">
    <property type="term" value="F:metal ion binding"/>
    <property type="evidence" value="ECO:0007669"/>
    <property type="project" value="UniProtKB-KW"/>
</dbReference>
<dbReference type="HAMAP" id="MF_00163">
    <property type="entry name" value="Pep_deformylase"/>
    <property type="match status" value="1"/>
</dbReference>
<dbReference type="GO" id="GO:0006412">
    <property type="term" value="P:translation"/>
    <property type="evidence" value="ECO:0007669"/>
    <property type="project" value="UniProtKB-UniRule"/>
</dbReference>
<dbReference type="Gene3D" id="3.90.45.10">
    <property type="entry name" value="Peptide deformylase"/>
    <property type="match status" value="1"/>
</dbReference>
<evidence type="ECO:0000256" key="2">
    <source>
        <dbReference type="ARBA" id="ARBA00023004"/>
    </source>
</evidence>
<keyword evidence="2 3" id="KW-0408">Iron</keyword>
<protein>
    <recommendedName>
        <fullName evidence="3">Peptide deformylase</fullName>
        <shortName evidence="3">PDF</shortName>
        <ecNumber evidence="3">3.5.1.88</ecNumber>
    </recommendedName>
    <alternativeName>
        <fullName evidence="3">Polypeptide deformylase</fullName>
    </alternativeName>
</protein>
<comment type="function">
    <text evidence="3">Removes the formyl group from the N-terminal Met of newly synthesized proteins. Requires at least a dipeptide for an efficient rate of reaction. N-terminal L-methionine is a prerequisite for activity but the enzyme has broad specificity at other positions.</text>
</comment>
<dbReference type="AlphaFoldDB" id="A0A6I0F8V6"/>
<dbReference type="PIRSF" id="PIRSF004749">
    <property type="entry name" value="Pep_def"/>
    <property type="match status" value="1"/>
</dbReference>
<comment type="similarity">
    <text evidence="1 3">Belongs to the polypeptide deformylase family.</text>
</comment>
<feature type="binding site" evidence="3">
    <location>
        <position position="130"/>
    </location>
    <ligand>
        <name>Fe cation</name>
        <dbReference type="ChEBI" id="CHEBI:24875"/>
    </ligand>
</feature>
<name>A0A6I0F8V6_9FIRM</name>
<feature type="binding site" evidence="3">
    <location>
        <position position="88"/>
    </location>
    <ligand>
        <name>Fe cation</name>
        <dbReference type="ChEBI" id="CHEBI:24875"/>
    </ligand>
</feature>
<dbReference type="RefSeq" id="WP_151860950.1">
    <property type="nucleotide sequence ID" value="NZ_WBZC01000023.1"/>
</dbReference>
<dbReference type="InterPro" id="IPR023635">
    <property type="entry name" value="Peptide_deformylase"/>
</dbReference>
<feature type="active site" evidence="3">
    <location>
        <position position="131"/>
    </location>
</feature>
<dbReference type="Proteomes" id="UP000432715">
    <property type="component" value="Unassembled WGS sequence"/>
</dbReference>
<comment type="cofactor">
    <cofactor evidence="3">
        <name>Fe(2+)</name>
        <dbReference type="ChEBI" id="CHEBI:29033"/>
    </cofactor>
    <text evidence="3">Binds 1 Fe(2+) ion.</text>
</comment>